<keyword evidence="4 5" id="KW-0143">Chaperone</keyword>
<evidence type="ECO:0000256" key="5">
    <source>
        <dbReference type="HAMAP-Rule" id="MF_00014"/>
    </source>
</evidence>
<dbReference type="NCBIfam" id="TIGR02273">
    <property type="entry name" value="16S_RimM"/>
    <property type="match status" value="1"/>
</dbReference>
<dbReference type="SUPFAM" id="SSF50346">
    <property type="entry name" value="PRC-barrel domain"/>
    <property type="match status" value="1"/>
</dbReference>
<dbReference type="InterPro" id="IPR009000">
    <property type="entry name" value="Transl_B-barrel_sf"/>
</dbReference>
<dbReference type="SUPFAM" id="SSF50447">
    <property type="entry name" value="Translation proteins"/>
    <property type="match status" value="1"/>
</dbReference>
<evidence type="ECO:0000256" key="4">
    <source>
        <dbReference type="ARBA" id="ARBA00023186"/>
    </source>
</evidence>
<gene>
    <name evidence="5 8" type="primary">rimM</name>
    <name evidence="8" type="ORF">GCM10007879_10640</name>
</gene>
<dbReference type="InterPro" id="IPR002676">
    <property type="entry name" value="RimM_N"/>
</dbReference>
<dbReference type="InterPro" id="IPR056792">
    <property type="entry name" value="PRC_RimM"/>
</dbReference>
<dbReference type="RefSeq" id="WP_284362574.1">
    <property type="nucleotide sequence ID" value="NZ_BSNI01000002.1"/>
</dbReference>
<evidence type="ECO:0000313" key="9">
    <source>
        <dbReference type="Proteomes" id="UP001161405"/>
    </source>
</evidence>
<keyword evidence="1 5" id="KW-0963">Cytoplasm</keyword>
<proteinExistence type="inferred from homology"/>
<organism evidence="8 9">
    <name type="scientific">Maritalea porphyrae</name>
    <dbReference type="NCBI Taxonomy" id="880732"/>
    <lineage>
        <taxon>Bacteria</taxon>
        <taxon>Pseudomonadati</taxon>
        <taxon>Pseudomonadota</taxon>
        <taxon>Alphaproteobacteria</taxon>
        <taxon>Hyphomicrobiales</taxon>
        <taxon>Devosiaceae</taxon>
        <taxon>Maritalea</taxon>
    </lineage>
</organism>
<dbReference type="InterPro" id="IPR036976">
    <property type="entry name" value="RimM_N_sf"/>
</dbReference>
<evidence type="ECO:0000259" key="6">
    <source>
        <dbReference type="Pfam" id="PF01782"/>
    </source>
</evidence>
<keyword evidence="3 5" id="KW-0698">rRNA processing</keyword>
<accession>A0ABQ5UNE6</accession>
<reference evidence="8" key="1">
    <citation type="journal article" date="2014" name="Int. J. Syst. Evol. Microbiol.">
        <title>Complete genome of a new Firmicutes species belonging to the dominant human colonic microbiota ('Ruminococcus bicirculans') reveals two chromosomes and a selective capacity to utilize plant glucans.</title>
        <authorList>
            <consortium name="NISC Comparative Sequencing Program"/>
            <person name="Wegmann U."/>
            <person name="Louis P."/>
            <person name="Goesmann A."/>
            <person name="Henrissat B."/>
            <person name="Duncan S.H."/>
            <person name="Flint H.J."/>
        </authorList>
    </citation>
    <scope>NUCLEOTIDE SEQUENCE</scope>
    <source>
        <strain evidence="8">NBRC 107169</strain>
    </source>
</reference>
<keyword evidence="2 5" id="KW-0690">Ribosome biogenesis</keyword>
<comment type="subunit">
    <text evidence="5">Binds ribosomal protein uS19.</text>
</comment>
<sequence length="183" mass="20229">MGSEKDKFTNRVLMGQIGAAHGIQGQVRIKSHTDDPLALKNYSPLTTNRPGLEITIKKARLNKSVIVATLEGVTDRNTAETLNGVKLYVSRDQLPDTEDEEEFYQTDLIGLDVQLEDGTKYGTITAIQNHGAGDVLEVRPLRGPSELYPFTKRIIPTINIADGFVTFVPPTEIEVDDNEAFED</sequence>
<comment type="similarity">
    <text evidence="5">Belongs to the RimM family.</text>
</comment>
<evidence type="ECO:0000256" key="1">
    <source>
        <dbReference type="ARBA" id="ARBA00022490"/>
    </source>
</evidence>
<evidence type="ECO:0000256" key="3">
    <source>
        <dbReference type="ARBA" id="ARBA00022552"/>
    </source>
</evidence>
<name>A0ABQ5UNE6_9HYPH</name>
<protein>
    <recommendedName>
        <fullName evidence="5">Ribosome maturation factor RimM</fullName>
    </recommendedName>
</protein>
<comment type="function">
    <text evidence="5">An accessory protein needed during the final step in the assembly of 30S ribosomal subunit, possibly for assembly of the head region. Essential for efficient processing of 16S rRNA. May be needed both before and after RbfA during the maturation of 16S rRNA. It has affinity for free ribosomal 30S subunits but not for 70S ribosomes.</text>
</comment>
<dbReference type="InterPro" id="IPR011033">
    <property type="entry name" value="PRC_barrel-like_sf"/>
</dbReference>
<dbReference type="PANTHER" id="PTHR33692">
    <property type="entry name" value="RIBOSOME MATURATION FACTOR RIMM"/>
    <property type="match status" value="1"/>
</dbReference>
<feature type="domain" description="Ribosome maturation factor RimM PRC barrel" evidence="7">
    <location>
        <begin position="106"/>
        <end position="172"/>
    </location>
</feature>
<evidence type="ECO:0000259" key="7">
    <source>
        <dbReference type="Pfam" id="PF24986"/>
    </source>
</evidence>
<reference evidence="8" key="2">
    <citation type="submission" date="2023-01" db="EMBL/GenBank/DDBJ databases">
        <title>Draft genome sequence of Maritalea porphyrae strain NBRC 107169.</title>
        <authorList>
            <person name="Sun Q."/>
            <person name="Mori K."/>
        </authorList>
    </citation>
    <scope>NUCLEOTIDE SEQUENCE</scope>
    <source>
        <strain evidence="8">NBRC 107169</strain>
    </source>
</reference>
<dbReference type="Gene3D" id="2.40.30.60">
    <property type="entry name" value="RimM"/>
    <property type="match status" value="1"/>
</dbReference>
<dbReference type="InterPro" id="IPR011961">
    <property type="entry name" value="RimM"/>
</dbReference>
<keyword evidence="9" id="KW-1185">Reference proteome</keyword>
<evidence type="ECO:0000313" key="8">
    <source>
        <dbReference type="EMBL" id="GLQ16815.1"/>
    </source>
</evidence>
<dbReference type="Pfam" id="PF01782">
    <property type="entry name" value="RimM"/>
    <property type="match status" value="1"/>
</dbReference>
<feature type="domain" description="RimM N-terminal" evidence="6">
    <location>
        <begin position="14"/>
        <end position="93"/>
    </location>
</feature>
<dbReference type="Pfam" id="PF24986">
    <property type="entry name" value="PRC_RimM"/>
    <property type="match status" value="1"/>
</dbReference>
<dbReference type="EMBL" id="BSNI01000002">
    <property type="protein sequence ID" value="GLQ16815.1"/>
    <property type="molecule type" value="Genomic_DNA"/>
</dbReference>
<dbReference type="HAMAP" id="MF_00014">
    <property type="entry name" value="Ribosome_mat_RimM"/>
    <property type="match status" value="1"/>
</dbReference>
<dbReference type="Gene3D" id="2.30.30.240">
    <property type="entry name" value="PRC-barrel domain"/>
    <property type="match status" value="1"/>
</dbReference>
<evidence type="ECO:0000256" key="2">
    <source>
        <dbReference type="ARBA" id="ARBA00022517"/>
    </source>
</evidence>
<dbReference type="Proteomes" id="UP001161405">
    <property type="component" value="Unassembled WGS sequence"/>
</dbReference>
<comment type="subcellular location">
    <subcellularLocation>
        <location evidence="5">Cytoplasm</location>
    </subcellularLocation>
</comment>
<comment type="domain">
    <text evidence="5">The PRC barrel domain binds ribosomal protein uS19.</text>
</comment>
<dbReference type="PANTHER" id="PTHR33692:SF1">
    <property type="entry name" value="RIBOSOME MATURATION FACTOR RIMM"/>
    <property type="match status" value="1"/>
</dbReference>
<comment type="caution">
    <text evidence="8">The sequence shown here is derived from an EMBL/GenBank/DDBJ whole genome shotgun (WGS) entry which is preliminary data.</text>
</comment>